<reference evidence="1" key="3">
    <citation type="submission" date="2025-09" db="UniProtKB">
        <authorList>
            <consortium name="Ensembl"/>
        </authorList>
    </citation>
    <scope>IDENTIFICATION</scope>
</reference>
<protein>
    <submittedName>
        <fullName evidence="1">Uncharacterized protein</fullName>
    </submittedName>
</protein>
<sequence>MKVLLSLNQPPLLHWDRKLSELCEPADPDTLLGHTVRRAGAARAHSSSSSRSPIPLISALKQIWCLRLWLYTNVSLPCSGEL</sequence>
<dbReference type="InParanoid" id="A0A803Y7U3"/>
<dbReference type="Ensembl" id="ENSMGAT00000031907.1">
    <property type="protein sequence ID" value="ENSMGAP00000027840.1"/>
    <property type="gene ID" value="ENSMGAG00000022233.1"/>
</dbReference>
<reference evidence="1" key="2">
    <citation type="submission" date="2025-08" db="UniProtKB">
        <authorList>
            <consortium name="Ensembl"/>
        </authorList>
    </citation>
    <scope>IDENTIFICATION</scope>
</reference>
<evidence type="ECO:0000313" key="1">
    <source>
        <dbReference type="Ensembl" id="ENSMGAP00000027840.1"/>
    </source>
</evidence>
<accession>A0A803Y7U3</accession>
<name>A0A803Y7U3_MELGA</name>
<proteinExistence type="predicted"/>
<organism evidence="1 2">
    <name type="scientific">Meleagris gallopavo</name>
    <name type="common">Wild turkey</name>
    <dbReference type="NCBI Taxonomy" id="9103"/>
    <lineage>
        <taxon>Eukaryota</taxon>
        <taxon>Metazoa</taxon>
        <taxon>Chordata</taxon>
        <taxon>Craniata</taxon>
        <taxon>Vertebrata</taxon>
        <taxon>Euteleostomi</taxon>
        <taxon>Archelosauria</taxon>
        <taxon>Archosauria</taxon>
        <taxon>Dinosauria</taxon>
        <taxon>Saurischia</taxon>
        <taxon>Theropoda</taxon>
        <taxon>Coelurosauria</taxon>
        <taxon>Aves</taxon>
        <taxon>Neognathae</taxon>
        <taxon>Galloanserae</taxon>
        <taxon>Galliformes</taxon>
        <taxon>Phasianidae</taxon>
        <taxon>Meleagridinae</taxon>
        <taxon>Meleagris</taxon>
    </lineage>
</organism>
<dbReference type="Proteomes" id="UP000001645">
    <property type="component" value="Chromosome 1"/>
</dbReference>
<dbReference type="AlphaFoldDB" id="A0A803Y7U3"/>
<evidence type="ECO:0000313" key="2">
    <source>
        <dbReference type="Proteomes" id="UP000001645"/>
    </source>
</evidence>
<keyword evidence="2" id="KW-1185">Reference proteome</keyword>
<reference evidence="1 2" key="1">
    <citation type="journal article" date="2010" name="PLoS Biol.">
        <title>Multi-platform next-generation sequencing of the domestic turkey (Meleagris gallopavo): genome assembly and analysis.</title>
        <authorList>
            <person name="Dalloul R.A."/>
            <person name="Long J.A."/>
            <person name="Zimin A.V."/>
            <person name="Aslam L."/>
            <person name="Beal K."/>
            <person name="Blomberg L.A."/>
            <person name="Bouffard P."/>
            <person name="Burt D.W."/>
            <person name="Crasta O."/>
            <person name="Crooijmans R.P."/>
            <person name="Cooper K."/>
            <person name="Coulombe R.A."/>
            <person name="De S."/>
            <person name="Delany M.E."/>
            <person name="Dodgson J.B."/>
            <person name="Dong J.J."/>
            <person name="Evans C."/>
            <person name="Frederickson K.M."/>
            <person name="Flicek P."/>
            <person name="Florea L."/>
            <person name="Folkerts O."/>
            <person name="Groenen M.A."/>
            <person name="Harkins T.T."/>
            <person name="Herrero J."/>
            <person name="Hoffmann S."/>
            <person name="Megens H.J."/>
            <person name="Jiang A."/>
            <person name="de Jong P."/>
            <person name="Kaiser P."/>
            <person name="Kim H."/>
            <person name="Kim K.W."/>
            <person name="Kim S."/>
            <person name="Langenberger D."/>
            <person name="Lee M.K."/>
            <person name="Lee T."/>
            <person name="Mane S."/>
            <person name="Marcais G."/>
            <person name="Marz M."/>
            <person name="McElroy A.P."/>
            <person name="Modise T."/>
            <person name="Nefedov M."/>
            <person name="Notredame C."/>
            <person name="Paton I.R."/>
            <person name="Payne W.S."/>
            <person name="Pertea G."/>
            <person name="Prickett D."/>
            <person name="Puiu D."/>
            <person name="Qioa D."/>
            <person name="Raineri E."/>
            <person name="Ruffier M."/>
            <person name="Salzberg S.L."/>
            <person name="Schatz M.C."/>
            <person name="Scheuring C."/>
            <person name="Schmidt C.J."/>
            <person name="Schroeder S."/>
            <person name="Searle S.M."/>
            <person name="Smith E.J."/>
            <person name="Smith J."/>
            <person name="Sonstegard T.S."/>
            <person name="Stadler P.F."/>
            <person name="Tafer H."/>
            <person name="Tu Z.J."/>
            <person name="Van Tassell C.P."/>
            <person name="Vilella A.J."/>
            <person name="Williams K.P."/>
            <person name="Yorke J.A."/>
            <person name="Zhang L."/>
            <person name="Zhang H.B."/>
            <person name="Zhang X."/>
            <person name="Zhang Y."/>
            <person name="Reed K.M."/>
        </authorList>
    </citation>
    <scope>NUCLEOTIDE SEQUENCE [LARGE SCALE GENOMIC DNA]</scope>
</reference>